<dbReference type="SMART" id="SM00587">
    <property type="entry name" value="CHK"/>
    <property type="match status" value="1"/>
</dbReference>
<protein>
    <recommendedName>
        <fullName evidence="1">CHK kinase-like domain-containing protein</fullName>
    </recommendedName>
</protein>
<comment type="caution">
    <text evidence="2">The sequence shown here is derived from an EMBL/GenBank/DDBJ whole genome shotgun (WGS) entry which is preliminary data.</text>
</comment>
<accession>A0AAW1TWB7</accession>
<dbReference type="SUPFAM" id="SSF56112">
    <property type="entry name" value="Protein kinase-like (PK-like)"/>
    <property type="match status" value="1"/>
</dbReference>
<reference evidence="2 3" key="1">
    <citation type="submission" date="2023-03" db="EMBL/GenBank/DDBJ databases">
        <title>Genome insight into feeding habits of ladybird beetles.</title>
        <authorList>
            <person name="Li H.-S."/>
            <person name="Huang Y.-H."/>
            <person name="Pang H."/>
        </authorList>
    </citation>
    <scope>NUCLEOTIDE SEQUENCE [LARGE SCALE GENOMIC DNA]</scope>
    <source>
        <strain evidence="2">SYSU_2023b</strain>
        <tissue evidence="2">Whole body</tissue>
    </source>
</reference>
<dbReference type="PANTHER" id="PTHR11012:SF30">
    <property type="entry name" value="PROTEIN KINASE-LIKE DOMAIN-CONTAINING"/>
    <property type="match status" value="1"/>
</dbReference>
<dbReference type="Gene3D" id="3.90.1200.10">
    <property type="match status" value="1"/>
</dbReference>
<evidence type="ECO:0000313" key="3">
    <source>
        <dbReference type="Proteomes" id="UP001431783"/>
    </source>
</evidence>
<organism evidence="2 3">
    <name type="scientific">Henosepilachna vigintioctopunctata</name>
    <dbReference type="NCBI Taxonomy" id="420089"/>
    <lineage>
        <taxon>Eukaryota</taxon>
        <taxon>Metazoa</taxon>
        <taxon>Ecdysozoa</taxon>
        <taxon>Arthropoda</taxon>
        <taxon>Hexapoda</taxon>
        <taxon>Insecta</taxon>
        <taxon>Pterygota</taxon>
        <taxon>Neoptera</taxon>
        <taxon>Endopterygota</taxon>
        <taxon>Coleoptera</taxon>
        <taxon>Polyphaga</taxon>
        <taxon>Cucujiformia</taxon>
        <taxon>Coccinelloidea</taxon>
        <taxon>Coccinellidae</taxon>
        <taxon>Epilachninae</taxon>
        <taxon>Epilachnini</taxon>
        <taxon>Henosepilachna</taxon>
    </lineage>
</organism>
<evidence type="ECO:0000313" key="2">
    <source>
        <dbReference type="EMBL" id="KAK9874583.1"/>
    </source>
</evidence>
<dbReference type="InterPro" id="IPR015897">
    <property type="entry name" value="CHK_kinase-like"/>
</dbReference>
<dbReference type="EMBL" id="JARQZJ010000032">
    <property type="protein sequence ID" value="KAK9874583.1"/>
    <property type="molecule type" value="Genomic_DNA"/>
</dbReference>
<dbReference type="PANTHER" id="PTHR11012">
    <property type="entry name" value="PROTEIN KINASE-LIKE DOMAIN-CONTAINING"/>
    <property type="match status" value="1"/>
</dbReference>
<dbReference type="Proteomes" id="UP001431783">
    <property type="component" value="Unassembled WGS sequence"/>
</dbReference>
<keyword evidence="3" id="KW-1185">Reference proteome</keyword>
<sequence length="405" mass="47507">MEREEILNDLDRLTQKMMYKKGINRYRIKIEGQSNKGDNYVGDITFFTVTSEENGKKYHLVMKTAKRSEEIRKIMGNGKLYTREMYMYSEVFPAIQSFGKLNATSIELKNIPKVYWVSQEDKRETIILENLNIRGYRLWDRTKAMDMNHIMMVLRNYGIFHGLSMAMKHREPELFKKLTKDLDNVMVAFCEMNEVVGIFEEGMKHAMKLLEEAGREDLVEKFKPIVNNIEYQLVKESKEEDKLVITHGDCWTNNMLFQYKQEKDSKPRNVCFVDFQLSTLDSPVKDLSYFIYACCDKSSLDQFDLLLNTYYDSLSCTLRDLDCRAENCLTLQLLKEHWKNYSVYGLVFSTMVTKLALSSSDDAPDINEVGKGKDLKNVFDIRISNVEVYNRRILDMYTHFGDNCL</sequence>
<evidence type="ECO:0000259" key="1">
    <source>
        <dbReference type="SMART" id="SM00587"/>
    </source>
</evidence>
<name>A0AAW1TWB7_9CUCU</name>
<dbReference type="Pfam" id="PF02958">
    <property type="entry name" value="EcKL"/>
    <property type="match status" value="1"/>
</dbReference>
<proteinExistence type="predicted"/>
<dbReference type="InterPro" id="IPR004119">
    <property type="entry name" value="EcKL"/>
</dbReference>
<dbReference type="AlphaFoldDB" id="A0AAW1TWB7"/>
<dbReference type="InterPro" id="IPR011009">
    <property type="entry name" value="Kinase-like_dom_sf"/>
</dbReference>
<feature type="domain" description="CHK kinase-like" evidence="1">
    <location>
        <begin position="126"/>
        <end position="320"/>
    </location>
</feature>
<gene>
    <name evidence="2" type="ORF">WA026_005416</name>
</gene>